<name>A0A655PLV0_VIBCL</name>
<dbReference type="Proteomes" id="UP000044806">
    <property type="component" value="Unassembled WGS sequence"/>
</dbReference>
<evidence type="ECO:0000313" key="1">
    <source>
        <dbReference type="EMBL" id="CSA26083.1"/>
    </source>
</evidence>
<sequence>MLQARFHLLFLPMDLYLTLCIGQKHKTGVFDFKTVKQTHHVIHRLRHTRHGIAIHQLVVGKHFDFAIRLLEHADHGRLS</sequence>
<reference evidence="1 2" key="1">
    <citation type="submission" date="2015-07" db="EMBL/GenBank/DDBJ databases">
        <authorList>
            <consortium name="Pathogen Informatics"/>
        </authorList>
    </citation>
    <scope>NUCLEOTIDE SEQUENCE [LARGE SCALE GENOMIC DNA]</scope>
    <source>
        <strain evidence="1 2">A51</strain>
    </source>
</reference>
<dbReference type="EMBL" id="CWOW01000004">
    <property type="protein sequence ID" value="CSA26083.1"/>
    <property type="molecule type" value="Genomic_DNA"/>
</dbReference>
<proteinExistence type="predicted"/>
<dbReference type="AlphaFoldDB" id="A0A655PLV0"/>
<organism evidence="1 2">
    <name type="scientific">Vibrio cholerae</name>
    <dbReference type="NCBI Taxonomy" id="666"/>
    <lineage>
        <taxon>Bacteria</taxon>
        <taxon>Pseudomonadati</taxon>
        <taxon>Pseudomonadota</taxon>
        <taxon>Gammaproteobacteria</taxon>
        <taxon>Vibrionales</taxon>
        <taxon>Vibrionaceae</taxon>
        <taxon>Vibrio</taxon>
    </lineage>
</organism>
<gene>
    <name evidence="1" type="ORF">ERS013165_01159</name>
</gene>
<accession>A0A655PLV0</accession>
<protein>
    <submittedName>
        <fullName evidence="1">Uncharacterized protein</fullName>
    </submittedName>
</protein>
<evidence type="ECO:0000313" key="2">
    <source>
        <dbReference type="Proteomes" id="UP000044806"/>
    </source>
</evidence>